<keyword evidence="1" id="KW-1185">Reference proteome</keyword>
<sequence>MITFWEASLYFDLQSILFSLIAWKMTKACGGNRRIAEREGSRKLCPIRSAHSKAVSRRTGAVRSFFGSAFGHCPPVSTPCLRQKNM</sequence>
<evidence type="ECO:0000313" key="1">
    <source>
        <dbReference type="Proteomes" id="UP000887574"/>
    </source>
</evidence>
<evidence type="ECO:0000313" key="2">
    <source>
        <dbReference type="WBParaSite" id="jg3646"/>
    </source>
</evidence>
<protein>
    <submittedName>
        <fullName evidence="2">Secreted protein</fullName>
    </submittedName>
</protein>
<dbReference type="WBParaSite" id="jg3646">
    <property type="protein sequence ID" value="jg3646"/>
    <property type="gene ID" value="jg3646"/>
</dbReference>
<accession>A0A915E7H1</accession>
<name>A0A915E7H1_9BILA</name>
<reference evidence="2" key="1">
    <citation type="submission" date="2022-11" db="UniProtKB">
        <authorList>
            <consortium name="WormBaseParasite"/>
        </authorList>
    </citation>
    <scope>IDENTIFICATION</scope>
</reference>
<proteinExistence type="predicted"/>
<organism evidence="1 2">
    <name type="scientific">Ditylenchus dipsaci</name>
    <dbReference type="NCBI Taxonomy" id="166011"/>
    <lineage>
        <taxon>Eukaryota</taxon>
        <taxon>Metazoa</taxon>
        <taxon>Ecdysozoa</taxon>
        <taxon>Nematoda</taxon>
        <taxon>Chromadorea</taxon>
        <taxon>Rhabditida</taxon>
        <taxon>Tylenchina</taxon>
        <taxon>Tylenchomorpha</taxon>
        <taxon>Sphaerularioidea</taxon>
        <taxon>Anguinidae</taxon>
        <taxon>Anguininae</taxon>
        <taxon>Ditylenchus</taxon>
    </lineage>
</organism>
<dbReference type="Proteomes" id="UP000887574">
    <property type="component" value="Unplaced"/>
</dbReference>
<dbReference type="AlphaFoldDB" id="A0A915E7H1"/>